<dbReference type="EMBL" id="UINC01139995">
    <property type="protein sequence ID" value="SVD26881.1"/>
    <property type="molecule type" value="Genomic_DNA"/>
</dbReference>
<accession>A0A382TZF8</accession>
<protein>
    <submittedName>
        <fullName evidence="1">Uncharacterized protein</fullName>
    </submittedName>
</protein>
<sequence length="27" mass="3069">MKFDVIIATFNRKESLAILVSQILKCS</sequence>
<evidence type="ECO:0000313" key="1">
    <source>
        <dbReference type="EMBL" id="SVD26881.1"/>
    </source>
</evidence>
<gene>
    <name evidence="1" type="ORF">METZ01_LOCUS379735</name>
</gene>
<name>A0A382TZF8_9ZZZZ</name>
<reference evidence="1" key="1">
    <citation type="submission" date="2018-05" db="EMBL/GenBank/DDBJ databases">
        <authorList>
            <person name="Lanie J.A."/>
            <person name="Ng W.-L."/>
            <person name="Kazmierczak K.M."/>
            <person name="Andrzejewski T.M."/>
            <person name="Davidsen T.M."/>
            <person name="Wayne K.J."/>
            <person name="Tettelin H."/>
            <person name="Glass J.I."/>
            <person name="Rusch D."/>
            <person name="Podicherti R."/>
            <person name="Tsui H.-C.T."/>
            <person name="Winkler M.E."/>
        </authorList>
    </citation>
    <scope>NUCLEOTIDE SEQUENCE</scope>
</reference>
<organism evidence="1">
    <name type="scientific">marine metagenome</name>
    <dbReference type="NCBI Taxonomy" id="408172"/>
    <lineage>
        <taxon>unclassified sequences</taxon>
        <taxon>metagenomes</taxon>
        <taxon>ecological metagenomes</taxon>
    </lineage>
</organism>
<proteinExistence type="predicted"/>
<dbReference type="AlphaFoldDB" id="A0A382TZF8"/>
<feature type="non-terminal residue" evidence="1">
    <location>
        <position position="27"/>
    </location>
</feature>